<dbReference type="InterPro" id="IPR036097">
    <property type="entry name" value="HisK_dim/P_sf"/>
</dbReference>
<dbReference type="InterPro" id="IPR001789">
    <property type="entry name" value="Sig_transdc_resp-reg_receiver"/>
</dbReference>
<feature type="transmembrane region" description="Helical" evidence="8">
    <location>
        <begin position="55"/>
        <end position="78"/>
    </location>
</feature>
<evidence type="ECO:0000259" key="11">
    <source>
        <dbReference type="PROSITE" id="PS50112"/>
    </source>
</evidence>
<dbReference type="SMART" id="SM00086">
    <property type="entry name" value="PAC"/>
    <property type="match status" value="1"/>
</dbReference>
<dbReference type="Pfam" id="PF00512">
    <property type="entry name" value="HisKA"/>
    <property type="match status" value="1"/>
</dbReference>
<dbReference type="PANTHER" id="PTHR43047:SF66">
    <property type="entry name" value="HISKA"/>
    <property type="match status" value="1"/>
</dbReference>
<proteinExistence type="predicted"/>
<keyword evidence="8" id="KW-0812">Transmembrane</keyword>
<protein>
    <recommendedName>
        <fullName evidence="2">histidine kinase</fullName>
        <ecNumber evidence="2">2.7.13.3</ecNumber>
    </recommendedName>
</protein>
<dbReference type="KEGG" id="caul:KCG34_22455"/>
<dbReference type="InterPro" id="IPR000700">
    <property type="entry name" value="PAS-assoc_C"/>
</dbReference>
<evidence type="ECO:0000259" key="12">
    <source>
        <dbReference type="PROSITE" id="PS50113"/>
    </source>
</evidence>
<dbReference type="SMART" id="SM00448">
    <property type="entry name" value="REC"/>
    <property type="match status" value="1"/>
</dbReference>
<dbReference type="GO" id="GO:0005886">
    <property type="term" value="C:plasma membrane"/>
    <property type="evidence" value="ECO:0007669"/>
    <property type="project" value="TreeGrafter"/>
</dbReference>
<dbReference type="Proteomes" id="UP000676409">
    <property type="component" value="Chromosome"/>
</dbReference>
<comment type="catalytic activity">
    <reaction evidence="1">
        <text>ATP + protein L-histidine = ADP + protein N-phospho-L-histidine.</text>
        <dbReference type="EC" id="2.7.13.3"/>
    </reaction>
</comment>
<dbReference type="PROSITE" id="PS50109">
    <property type="entry name" value="HIS_KIN"/>
    <property type="match status" value="1"/>
</dbReference>
<evidence type="ECO:0000256" key="7">
    <source>
        <dbReference type="PROSITE-ProRule" id="PRU00169"/>
    </source>
</evidence>
<dbReference type="InterPro" id="IPR035965">
    <property type="entry name" value="PAS-like_dom_sf"/>
</dbReference>
<feature type="domain" description="Histidine kinase" evidence="9">
    <location>
        <begin position="368"/>
        <end position="588"/>
    </location>
</feature>
<dbReference type="InterPro" id="IPR011006">
    <property type="entry name" value="CheY-like_superfamily"/>
</dbReference>
<dbReference type="SUPFAM" id="SSF55874">
    <property type="entry name" value="ATPase domain of HSP90 chaperone/DNA topoisomerase II/histidine kinase"/>
    <property type="match status" value="1"/>
</dbReference>
<dbReference type="CDD" id="cd16922">
    <property type="entry name" value="HATPase_EvgS-ArcB-TorS-like"/>
    <property type="match status" value="1"/>
</dbReference>
<feature type="domain" description="PAS" evidence="11">
    <location>
        <begin position="257"/>
        <end position="292"/>
    </location>
</feature>
<dbReference type="Pfam" id="PF02518">
    <property type="entry name" value="HATPase_c"/>
    <property type="match status" value="1"/>
</dbReference>
<dbReference type="Gene3D" id="3.30.450.20">
    <property type="entry name" value="PAS domain"/>
    <property type="match status" value="1"/>
</dbReference>
<dbReference type="SMART" id="SM00387">
    <property type="entry name" value="HATPase_c"/>
    <property type="match status" value="1"/>
</dbReference>
<dbReference type="AlphaFoldDB" id="A0A975FZK8"/>
<dbReference type="GO" id="GO:0009927">
    <property type="term" value="F:histidine phosphotransfer kinase activity"/>
    <property type="evidence" value="ECO:0007669"/>
    <property type="project" value="TreeGrafter"/>
</dbReference>
<evidence type="ECO:0000256" key="6">
    <source>
        <dbReference type="ARBA" id="ARBA00023012"/>
    </source>
</evidence>
<dbReference type="FunFam" id="3.30.565.10:FF:000010">
    <property type="entry name" value="Sensor histidine kinase RcsC"/>
    <property type="match status" value="1"/>
</dbReference>
<feature type="modified residue" description="4-aspartylphosphate" evidence="7">
    <location>
        <position position="660"/>
    </location>
</feature>
<keyword evidence="3 7" id="KW-0597">Phosphoprotein</keyword>
<dbReference type="Pfam" id="PF08447">
    <property type="entry name" value="PAS_3"/>
    <property type="match status" value="1"/>
</dbReference>
<dbReference type="PROSITE" id="PS50110">
    <property type="entry name" value="RESPONSE_REGULATORY"/>
    <property type="match status" value="1"/>
</dbReference>
<name>A0A975FZK8_9CAUL</name>
<dbReference type="NCBIfam" id="TIGR00229">
    <property type="entry name" value="sensory_box"/>
    <property type="match status" value="1"/>
</dbReference>
<dbReference type="InterPro" id="IPR003661">
    <property type="entry name" value="HisK_dim/P_dom"/>
</dbReference>
<dbReference type="SUPFAM" id="SSF55785">
    <property type="entry name" value="PYP-like sensor domain (PAS domain)"/>
    <property type="match status" value="1"/>
</dbReference>
<evidence type="ECO:0000256" key="4">
    <source>
        <dbReference type="ARBA" id="ARBA00022679"/>
    </source>
</evidence>
<dbReference type="PROSITE" id="PS50112">
    <property type="entry name" value="PAS"/>
    <property type="match status" value="1"/>
</dbReference>
<sequence length="735" mass="78573">MTVRPNTRTEAAPDDPWRGPWPARAFMAGAGTLFGEDSGEHTGPAFRALTRRVGLLLLVGVVTAFLLPAWLCALWLLAQSMLIAAEAFHPAPDHARSAASDGGLLAIELLEGLTWASLGEALWLQADTTAVAAGVALWTGLCVCTARRITRSPRLEMVEIAPVLAIATFLLWTPSAQERHPLLILAVLCAVTVIARSPASLKIWPHLRRDQTAAPPVAGSQSPAPDYEILTERHGEVAVQSRADGSIAFVSDTCRQLGYAPDELLGANALDLIHPHDRRGAIRSRRRLLKGRLRQTEGPRDFRIRCKDGGYVAMEASSTAIRGSDGRVGGVITVLRDAAHRRKAERELLDRSRQAEAASSAKSEFLATMSHEIRTPLTGIIGFAGLLESTPDLPGPAATYVDRIVTASRTLLSIVNDVLDFSKLESGKVALSPVVLDPRRFIADTVELVRAQARAKRLALEVELPADLPSRVVADPLRVRQVLLNLLTNAIKFTDRGGVKVRVAHLREGGGLLRIAVTDSGVGIAGEAAERLFQRYSQVDDSAERSQQGSGLGLAICKALVALMGGTIGVDTQLGRGSTFWFTFQAPSTAAAPAEGEAQPAPEARSGHGAHILIVDDVAANRELVGALLTSFDYRVSEAGGAMEAILMTEKAAFDLILMDLQMPGMDGIAAARAIRGGSDLNRSTPIVALSANVLEHHLEACRAAGMNDHIAKPIVPSDLLSRVFHWSVGRVEAH</sequence>
<dbReference type="SMART" id="SM00388">
    <property type="entry name" value="HisKA"/>
    <property type="match status" value="1"/>
</dbReference>
<keyword evidence="4" id="KW-0808">Transferase</keyword>
<reference evidence="13" key="1">
    <citation type="submission" date="2021-04" db="EMBL/GenBank/DDBJ databases">
        <title>The complete genome sequence of Caulobacter sp. S6.</title>
        <authorList>
            <person name="Tang Y."/>
            <person name="Ouyang W."/>
            <person name="Liu Q."/>
            <person name="Huang B."/>
            <person name="Guo Z."/>
            <person name="Lei P."/>
        </authorList>
    </citation>
    <scope>NUCLEOTIDE SEQUENCE</scope>
    <source>
        <strain evidence="13">S6</strain>
    </source>
</reference>
<dbReference type="InterPro" id="IPR036890">
    <property type="entry name" value="HATPase_C_sf"/>
</dbReference>
<evidence type="ECO:0000313" key="13">
    <source>
        <dbReference type="EMBL" id="QUD87773.1"/>
    </source>
</evidence>
<dbReference type="Pfam" id="PF00072">
    <property type="entry name" value="Response_reg"/>
    <property type="match status" value="1"/>
</dbReference>
<dbReference type="InterPro" id="IPR004358">
    <property type="entry name" value="Sig_transdc_His_kin-like_C"/>
</dbReference>
<dbReference type="Gene3D" id="1.10.287.130">
    <property type="match status" value="1"/>
</dbReference>
<evidence type="ECO:0000256" key="2">
    <source>
        <dbReference type="ARBA" id="ARBA00012438"/>
    </source>
</evidence>
<keyword evidence="6" id="KW-0902">Two-component regulatory system</keyword>
<evidence type="ECO:0000256" key="8">
    <source>
        <dbReference type="SAM" id="Phobius"/>
    </source>
</evidence>
<dbReference type="InterPro" id="IPR003594">
    <property type="entry name" value="HATPase_dom"/>
</dbReference>
<feature type="domain" description="Response regulatory" evidence="10">
    <location>
        <begin position="611"/>
        <end position="728"/>
    </location>
</feature>
<dbReference type="PRINTS" id="PR00344">
    <property type="entry name" value="BCTRLSENSOR"/>
</dbReference>
<feature type="transmembrane region" description="Helical" evidence="8">
    <location>
        <begin position="122"/>
        <end position="143"/>
    </location>
</feature>
<dbReference type="SUPFAM" id="SSF47384">
    <property type="entry name" value="Homodimeric domain of signal transducing histidine kinase"/>
    <property type="match status" value="1"/>
</dbReference>
<feature type="transmembrane region" description="Helical" evidence="8">
    <location>
        <begin position="155"/>
        <end position="174"/>
    </location>
</feature>
<dbReference type="EC" id="2.7.13.3" evidence="2"/>
<dbReference type="InterPro" id="IPR013655">
    <property type="entry name" value="PAS_fold_3"/>
</dbReference>
<dbReference type="EMBL" id="CP073078">
    <property type="protein sequence ID" value="QUD87773.1"/>
    <property type="molecule type" value="Genomic_DNA"/>
</dbReference>
<dbReference type="CDD" id="cd17546">
    <property type="entry name" value="REC_hyHK_CKI1_RcsC-like"/>
    <property type="match status" value="1"/>
</dbReference>
<keyword evidence="8" id="KW-1133">Transmembrane helix</keyword>
<gene>
    <name evidence="13" type="ORF">KCG34_22455</name>
</gene>
<keyword evidence="8" id="KW-0472">Membrane</keyword>
<evidence type="ECO:0000256" key="3">
    <source>
        <dbReference type="ARBA" id="ARBA00022553"/>
    </source>
</evidence>
<dbReference type="InterPro" id="IPR005467">
    <property type="entry name" value="His_kinase_dom"/>
</dbReference>
<dbReference type="CDD" id="cd00130">
    <property type="entry name" value="PAS"/>
    <property type="match status" value="1"/>
</dbReference>
<dbReference type="CDD" id="cd00082">
    <property type="entry name" value="HisKA"/>
    <property type="match status" value="1"/>
</dbReference>
<dbReference type="GO" id="GO:0000155">
    <property type="term" value="F:phosphorelay sensor kinase activity"/>
    <property type="evidence" value="ECO:0007669"/>
    <property type="project" value="InterPro"/>
</dbReference>
<organism evidence="13 14">
    <name type="scientific">Phenylobacterium montanum</name>
    <dbReference type="NCBI Taxonomy" id="2823693"/>
    <lineage>
        <taxon>Bacteria</taxon>
        <taxon>Pseudomonadati</taxon>
        <taxon>Pseudomonadota</taxon>
        <taxon>Alphaproteobacteria</taxon>
        <taxon>Caulobacterales</taxon>
        <taxon>Caulobacteraceae</taxon>
        <taxon>Phenylobacterium</taxon>
    </lineage>
</organism>
<dbReference type="RefSeq" id="WP_211937823.1">
    <property type="nucleotide sequence ID" value="NZ_CP073078.1"/>
</dbReference>
<dbReference type="InterPro" id="IPR001610">
    <property type="entry name" value="PAC"/>
</dbReference>
<feature type="domain" description="PAC" evidence="12">
    <location>
        <begin position="298"/>
        <end position="350"/>
    </location>
</feature>
<evidence type="ECO:0000259" key="10">
    <source>
        <dbReference type="PROSITE" id="PS50110"/>
    </source>
</evidence>
<evidence type="ECO:0000259" key="9">
    <source>
        <dbReference type="PROSITE" id="PS50109"/>
    </source>
</evidence>
<dbReference type="Gene3D" id="3.30.565.10">
    <property type="entry name" value="Histidine kinase-like ATPase, C-terminal domain"/>
    <property type="match status" value="1"/>
</dbReference>
<dbReference type="PANTHER" id="PTHR43047">
    <property type="entry name" value="TWO-COMPONENT HISTIDINE PROTEIN KINASE"/>
    <property type="match status" value="1"/>
</dbReference>
<keyword evidence="14" id="KW-1185">Reference proteome</keyword>
<evidence type="ECO:0000256" key="1">
    <source>
        <dbReference type="ARBA" id="ARBA00000085"/>
    </source>
</evidence>
<evidence type="ECO:0000313" key="14">
    <source>
        <dbReference type="Proteomes" id="UP000676409"/>
    </source>
</evidence>
<accession>A0A975FZK8</accession>
<evidence type="ECO:0000256" key="5">
    <source>
        <dbReference type="ARBA" id="ARBA00022777"/>
    </source>
</evidence>
<dbReference type="InterPro" id="IPR000014">
    <property type="entry name" value="PAS"/>
</dbReference>
<keyword evidence="5" id="KW-0418">Kinase</keyword>
<dbReference type="SUPFAM" id="SSF52172">
    <property type="entry name" value="CheY-like"/>
    <property type="match status" value="1"/>
</dbReference>
<dbReference type="Gene3D" id="3.40.50.2300">
    <property type="match status" value="1"/>
</dbReference>
<dbReference type="PROSITE" id="PS50113">
    <property type="entry name" value="PAC"/>
    <property type="match status" value="1"/>
</dbReference>